<dbReference type="PANTHER" id="PTHR11349">
    <property type="entry name" value="NUCLEOSIDE DIPHOSPHATE KINASE"/>
    <property type="match status" value="1"/>
</dbReference>
<protein>
    <recommendedName>
        <fullName evidence="3">nucleoside-diphosphate kinase</fullName>
        <ecNumber evidence="3">2.7.4.6</ecNumber>
    </recommendedName>
</protein>
<dbReference type="SUPFAM" id="SSF54919">
    <property type="entry name" value="Nucleoside diphosphate kinase, NDK"/>
    <property type="match status" value="1"/>
</dbReference>
<evidence type="ECO:0000259" key="8">
    <source>
        <dbReference type="Pfam" id="PF00334"/>
    </source>
</evidence>
<dbReference type="Proteomes" id="UP001432027">
    <property type="component" value="Unassembled WGS sequence"/>
</dbReference>
<comment type="cofactor">
    <cofactor evidence="1">
        <name>Mg(2+)</name>
        <dbReference type="ChEBI" id="CHEBI:18420"/>
    </cofactor>
</comment>
<evidence type="ECO:0000313" key="9">
    <source>
        <dbReference type="EMBL" id="GMT00178.1"/>
    </source>
</evidence>
<sequence length="97" mass="10504">SLLSSAMPRNNKKPAARKSSDAPATATKVVETTTAADAAPTKSTGCSPNRERSFIMIKPDGIHRGLVGSIVRRFEERGYKLVALKQITSSKTHLEEH</sequence>
<proteinExistence type="inferred from homology"/>
<dbReference type="Gene3D" id="3.30.70.141">
    <property type="entry name" value="Nucleoside diphosphate kinase-like domain"/>
    <property type="match status" value="1"/>
</dbReference>
<dbReference type="Pfam" id="PF00334">
    <property type="entry name" value="NDK"/>
    <property type="match status" value="1"/>
</dbReference>
<evidence type="ECO:0000256" key="4">
    <source>
        <dbReference type="ARBA" id="ARBA00022679"/>
    </source>
</evidence>
<dbReference type="InterPro" id="IPR034907">
    <property type="entry name" value="NDK-like_dom"/>
</dbReference>
<name>A0AAV5U124_9BILA</name>
<evidence type="ECO:0000256" key="3">
    <source>
        <dbReference type="ARBA" id="ARBA00012966"/>
    </source>
</evidence>
<organism evidence="9 10">
    <name type="scientific">Pristionchus entomophagus</name>
    <dbReference type="NCBI Taxonomy" id="358040"/>
    <lineage>
        <taxon>Eukaryota</taxon>
        <taxon>Metazoa</taxon>
        <taxon>Ecdysozoa</taxon>
        <taxon>Nematoda</taxon>
        <taxon>Chromadorea</taxon>
        <taxon>Rhabditida</taxon>
        <taxon>Rhabditina</taxon>
        <taxon>Diplogasteromorpha</taxon>
        <taxon>Diplogasteroidea</taxon>
        <taxon>Neodiplogasteridae</taxon>
        <taxon>Pristionchus</taxon>
    </lineage>
</organism>
<dbReference type="InterPro" id="IPR036850">
    <property type="entry name" value="NDK-like_dom_sf"/>
</dbReference>
<feature type="compositionally biased region" description="Low complexity" evidence="7">
    <location>
        <begin position="22"/>
        <end position="44"/>
    </location>
</feature>
<accession>A0AAV5U124</accession>
<feature type="non-terminal residue" evidence="9">
    <location>
        <position position="1"/>
    </location>
</feature>
<comment type="similarity">
    <text evidence="2 6">Belongs to the NDK family.</text>
</comment>
<dbReference type="EMBL" id="BTSX01000005">
    <property type="protein sequence ID" value="GMT00178.1"/>
    <property type="molecule type" value="Genomic_DNA"/>
</dbReference>
<comment type="caution">
    <text evidence="6">Lacks conserved residue(s) required for the propagation of feature annotation.</text>
</comment>
<dbReference type="EC" id="2.7.4.6" evidence="3"/>
<evidence type="ECO:0000256" key="6">
    <source>
        <dbReference type="PROSITE-ProRule" id="PRU00706"/>
    </source>
</evidence>
<evidence type="ECO:0000256" key="7">
    <source>
        <dbReference type="SAM" id="MobiDB-lite"/>
    </source>
</evidence>
<evidence type="ECO:0000313" key="10">
    <source>
        <dbReference type="Proteomes" id="UP001432027"/>
    </source>
</evidence>
<evidence type="ECO:0000256" key="5">
    <source>
        <dbReference type="ARBA" id="ARBA00022777"/>
    </source>
</evidence>
<evidence type="ECO:0000256" key="1">
    <source>
        <dbReference type="ARBA" id="ARBA00001946"/>
    </source>
</evidence>
<comment type="caution">
    <text evidence="9">The sequence shown here is derived from an EMBL/GenBank/DDBJ whole genome shotgun (WGS) entry which is preliminary data.</text>
</comment>
<keyword evidence="4" id="KW-0808">Transferase</keyword>
<gene>
    <name evidence="9" type="ORF">PENTCL1PPCAC_22352</name>
</gene>
<evidence type="ECO:0000256" key="2">
    <source>
        <dbReference type="ARBA" id="ARBA00008142"/>
    </source>
</evidence>
<keyword evidence="5" id="KW-0418">Kinase</keyword>
<dbReference type="PROSITE" id="PS51374">
    <property type="entry name" value="NDPK_LIKE"/>
    <property type="match status" value="1"/>
</dbReference>
<feature type="domain" description="Nucleoside diphosphate kinase-like" evidence="8">
    <location>
        <begin position="51"/>
        <end position="97"/>
    </location>
</feature>
<feature type="region of interest" description="Disordered" evidence="7">
    <location>
        <begin position="1"/>
        <end position="50"/>
    </location>
</feature>
<keyword evidence="10" id="KW-1185">Reference proteome</keyword>
<reference evidence="9" key="1">
    <citation type="submission" date="2023-10" db="EMBL/GenBank/DDBJ databases">
        <title>Genome assembly of Pristionchus species.</title>
        <authorList>
            <person name="Yoshida K."/>
            <person name="Sommer R.J."/>
        </authorList>
    </citation>
    <scope>NUCLEOTIDE SEQUENCE</scope>
    <source>
        <strain evidence="9">RS0144</strain>
    </source>
</reference>
<dbReference type="GO" id="GO:0004550">
    <property type="term" value="F:nucleoside diphosphate kinase activity"/>
    <property type="evidence" value="ECO:0007669"/>
    <property type="project" value="UniProtKB-EC"/>
</dbReference>
<dbReference type="AlphaFoldDB" id="A0AAV5U124"/>